<gene>
    <name evidence="2" type="ORF">AN957_19775</name>
</gene>
<dbReference type="PATRIC" id="fig|1637975.4.peg.3923"/>
<name>A0A0Q3VII3_9BACI</name>
<dbReference type="Pfam" id="PF03992">
    <property type="entry name" value="ABM"/>
    <property type="match status" value="1"/>
</dbReference>
<organism evidence="2 3">
    <name type="scientific">Cytobacillus solani</name>
    <dbReference type="NCBI Taxonomy" id="1637975"/>
    <lineage>
        <taxon>Bacteria</taxon>
        <taxon>Bacillati</taxon>
        <taxon>Bacillota</taxon>
        <taxon>Bacilli</taxon>
        <taxon>Bacillales</taxon>
        <taxon>Bacillaceae</taxon>
        <taxon>Cytobacillus</taxon>
    </lineage>
</organism>
<dbReference type="PROSITE" id="PS51725">
    <property type="entry name" value="ABM"/>
    <property type="match status" value="1"/>
</dbReference>
<evidence type="ECO:0000259" key="1">
    <source>
        <dbReference type="PROSITE" id="PS51725"/>
    </source>
</evidence>
<dbReference type="PANTHER" id="PTHR34474:SF1">
    <property type="entry name" value="HEME-DEGRADING MONOOXYGENASE HMOA"/>
    <property type="match status" value="1"/>
</dbReference>
<comment type="caution">
    <text evidence="2">The sequence shown here is derived from an EMBL/GenBank/DDBJ whole genome shotgun (WGS) entry which is preliminary data.</text>
</comment>
<keyword evidence="2" id="KW-0560">Oxidoreductase</keyword>
<proteinExistence type="predicted"/>
<dbReference type="PANTHER" id="PTHR34474">
    <property type="entry name" value="SIGNAL TRANSDUCTION PROTEIN TRAP"/>
    <property type="match status" value="1"/>
</dbReference>
<accession>A0A0Q3VII3</accession>
<dbReference type="InterPro" id="IPR011008">
    <property type="entry name" value="Dimeric_a/b-barrel"/>
</dbReference>
<dbReference type="Proteomes" id="UP000050996">
    <property type="component" value="Unassembled WGS sequence"/>
</dbReference>
<protein>
    <submittedName>
        <fullName evidence="2">Antibiotic biosynthesis monooxygenase</fullName>
    </submittedName>
</protein>
<keyword evidence="2" id="KW-0503">Monooxygenase</keyword>
<dbReference type="InterPro" id="IPR050404">
    <property type="entry name" value="Heme-degrading_MO"/>
</dbReference>
<keyword evidence="3" id="KW-1185">Reference proteome</keyword>
<evidence type="ECO:0000313" key="3">
    <source>
        <dbReference type="Proteomes" id="UP000050996"/>
    </source>
</evidence>
<dbReference type="SUPFAM" id="SSF54909">
    <property type="entry name" value="Dimeric alpha+beta barrel"/>
    <property type="match status" value="1"/>
</dbReference>
<evidence type="ECO:0000313" key="2">
    <source>
        <dbReference type="EMBL" id="KQL20602.1"/>
    </source>
</evidence>
<dbReference type="InterPro" id="IPR007138">
    <property type="entry name" value="ABM_dom"/>
</dbReference>
<dbReference type="AlphaFoldDB" id="A0A0Q3VII3"/>
<sequence>MFVQMKKIVVTEGNAEQVVNRFSGQGIIEKQEGFIDSTVMVKKSRRGDEEVIVMIRWESEEFWKKWEKSEEHIAGHKANLGKPKPEYIVSSEGGLYEVKAVKNAVQQQI</sequence>
<dbReference type="EMBL" id="LJIX01000006">
    <property type="protein sequence ID" value="KQL20602.1"/>
    <property type="molecule type" value="Genomic_DNA"/>
</dbReference>
<feature type="domain" description="ABM" evidence="1">
    <location>
        <begin position="2"/>
        <end position="95"/>
    </location>
</feature>
<dbReference type="GO" id="GO:0004497">
    <property type="term" value="F:monooxygenase activity"/>
    <property type="evidence" value="ECO:0007669"/>
    <property type="project" value="UniProtKB-KW"/>
</dbReference>
<dbReference type="RefSeq" id="WP_053477094.1">
    <property type="nucleotide sequence ID" value="NZ_CP041305.1"/>
</dbReference>
<reference evidence="2 3" key="1">
    <citation type="submission" date="2015-09" db="EMBL/GenBank/DDBJ databases">
        <title>Genome sequencing project for genomic taxonomy and phylogenomics of Bacillus-like bacteria.</title>
        <authorList>
            <person name="Liu B."/>
            <person name="Wang J."/>
            <person name="Zhu Y."/>
            <person name="Liu G."/>
            <person name="Chen Q."/>
            <person name="Chen Z."/>
            <person name="Lan J."/>
            <person name="Che J."/>
            <person name="Ge C."/>
            <person name="Shi H."/>
            <person name="Pan Z."/>
            <person name="Liu X."/>
        </authorList>
    </citation>
    <scope>NUCLEOTIDE SEQUENCE [LARGE SCALE GENOMIC DNA]</scope>
    <source>
        <strain evidence="2 3">FJAT-18043</strain>
    </source>
</reference>
<dbReference type="Gene3D" id="3.30.70.100">
    <property type="match status" value="1"/>
</dbReference>
<dbReference type="STRING" id="1637975.AN957_19775"/>